<accession>A0ABV3I8W5</accession>
<evidence type="ECO:0000313" key="1">
    <source>
        <dbReference type="EMBL" id="MEV4910752.1"/>
    </source>
</evidence>
<keyword evidence="2" id="KW-1185">Reference proteome</keyword>
<dbReference type="EMBL" id="JBEGIE010000001">
    <property type="protein sequence ID" value="MEV4910752.1"/>
    <property type="molecule type" value="Genomic_DNA"/>
</dbReference>
<gene>
    <name evidence="1" type="ORF">MRBLBA1_001387</name>
</gene>
<comment type="caution">
    <text evidence="1">The sequence shown here is derived from an EMBL/GenBank/DDBJ whole genome shotgun (WGS) entry which is preliminary data.</text>
</comment>
<reference evidence="1 2" key="1">
    <citation type="journal article" date="2023" name="Proc. Natl. Acad. Sci. U.S.A.">
        <title>Bacterial tolerance to host-exuded specialized metabolites structures the maize root microbiome.</title>
        <authorList>
            <person name="Thoenen L."/>
            <person name="Giroud C."/>
            <person name="Kreuzer M."/>
            <person name="Waelchli J."/>
            <person name="Gfeller V."/>
            <person name="Deslandes-Herold G."/>
            <person name="Mateo P."/>
            <person name="Robert C.A.M."/>
            <person name="Ahrens C.H."/>
            <person name="Rubio-Somoza I."/>
            <person name="Bruggmann R."/>
            <person name="Erb M."/>
            <person name="Schlaeppi K."/>
        </authorList>
    </citation>
    <scope>NUCLEOTIDE SEQUENCE [LARGE SCALE GENOMIC DNA]</scope>
    <source>
        <strain evidence="1 2">LBA1-1-1.1</strain>
    </source>
</reference>
<proteinExistence type="predicted"/>
<sequence>MEYSLVNTLKEHIHWEEGMSETMLPFYIKQGQRYVQNATGKQEEYMVIMCAAIFYEYRVSEKELIQALDAITPFIIQEQYNAKETDK</sequence>
<dbReference type="Proteomes" id="UP001552502">
    <property type="component" value="Unassembled WGS sequence"/>
</dbReference>
<evidence type="ECO:0000313" key="2">
    <source>
        <dbReference type="Proteomes" id="UP001552502"/>
    </source>
</evidence>
<organism evidence="1 2">
    <name type="scientific">Bacillus proteolyticus</name>
    <dbReference type="NCBI Taxonomy" id="2026192"/>
    <lineage>
        <taxon>Bacteria</taxon>
        <taxon>Bacillati</taxon>
        <taxon>Bacillota</taxon>
        <taxon>Bacilli</taxon>
        <taxon>Bacillales</taxon>
        <taxon>Bacillaceae</taxon>
        <taxon>Bacillus</taxon>
        <taxon>Bacillus cereus group</taxon>
    </lineage>
</organism>
<protein>
    <submittedName>
        <fullName evidence="1">Phage gp6-like head-tail connector protein</fullName>
    </submittedName>
</protein>
<dbReference type="RefSeq" id="WP_199637674.1">
    <property type="nucleotide sequence ID" value="NZ_JBEGIE010000001.1"/>
</dbReference>
<name>A0ABV3I8W5_9BACI</name>